<accession>A0ABM0X9W8</accession>
<evidence type="ECO:0000313" key="3">
    <source>
        <dbReference type="RefSeq" id="XP_010482835.1"/>
    </source>
</evidence>
<proteinExistence type="predicted"/>
<name>A0ABM0X9W8_CAMSA</name>
<organism evidence="2 3">
    <name type="scientific">Camelina sativa</name>
    <name type="common">False flax</name>
    <name type="synonym">Myagrum sativum</name>
    <dbReference type="NCBI Taxonomy" id="90675"/>
    <lineage>
        <taxon>Eukaryota</taxon>
        <taxon>Viridiplantae</taxon>
        <taxon>Streptophyta</taxon>
        <taxon>Embryophyta</taxon>
        <taxon>Tracheophyta</taxon>
        <taxon>Spermatophyta</taxon>
        <taxon>Magnoliopsida</taxon>
        <taxon>eudicotyledons</taxon>
        <taxon>Gunneridae</taxon>
        <taxon>Pentapetalae</taxon>
        <taxon>rosids</taxon>
        <taxon>malvids</taxon>
        <taxon>Brassicales</taxon>
        <taxon>Brassicaceae</taxon>
        <taxon>Camelineae</taxon>
        <taxon>Camelina</taxon>
    </lineage>
</organism>
<evidence type="ECO:0000256" key="1">
    <source>
        <dbReference type="SAM" id="Phobius"/>
    </source>
</evidence>
<dbReference type="PANTHER" id="PTHR47361:SF6">
    <property type="entry name" value="RING-TYPE DOMAIN-CONTAINING PROTEIN"/>
    <property type="match status" value="1"/>
</dbReference>
<reference evidence="3" key="2">
    <citation type="submission" date="2025-08" db="UniProtKB">
        <authorList>
            <consortium name="RefSeq"/>
        </authorList>
    </citation>
    <scope>IDENTIFICATION</scope>
    <source>
        <tissue evidence="3">Leaf</tissue>
    </source>
</reference>
<sequence>MSSSIQIVDEQQLDVLPLQDQDEKKTQEVSNELGFGNHGGCCAICLDTIPLQETAMVKGCEHAYWQQGAAAIMYKSDRKRKKIIFELIVHLNMMLLVEIYYFYVISSCKYDEICKN</sequence>
<keyword evidence="1" id="KW-0472">Membrane</keyword>
<protein>
    <submittedName>
        <fullName evidence="3">Uncharacterized protein LOC104761451 isoform X1</fullName>
    </submittedName>
</protein>
<keyword evidence="2" id="KW-1185">Reference proteome</keyword>
<evidence type="ECO:0000313" key="2">
    <source>
        <dbReference type="Proteomes" id="UP000694864"/>
    </source>
</evidence>
<dbReference type="RefSeq" id="XP_010482835.1">
    <property type="nucleotide sequence ID" value="XM_010484533.2"/>
</dbReference>
<dbReference type="GeneID" id="104761451"/>
<reference evidence="2" key="1">
    <citation type="journal article" date="2014" name="Nat. Commun.">
        <title>The emerging biofuel crop Camelina sativa retains a highly undifferentiated hexaploid genome structure.</title>
        <authorList>
            <person name="Kagale S."/>
            <person name="Koh C."/>
            <person name="Nixon J."/>
            <person name="Bollina V."/>
            <person name="Clarke W.E."/>
            <person name="Tuteja R."/>
            <person name="Spillane C."/>
            <person name="Robinson S.J."/>
            <person name="Links M.G."/>
            <person name="Clarke C."/>
            <person name="Higgins E.E."/>
            <person name="Huebert T."/>
            <person name="Sharpe A.G."/>
            <person name="Parkin I.A."/>
        </authorList>
    </citation>
    <scope>NUCLEOTIDE SEQUENCE [LARGE SCALE GENOMIC DNA]</scope>
    <source>
        <strain evidence="2">cv. DH55</strain>
    </source>
</reference>
<keyword evidence="1" id="KW-0812">Transmembrane</keyword>
<dbReference type="PANTHER" id="PTHR47361">
    <property type="entry name" value="RING/U-BOX SUPERFAMILY PROTEIN"/>
    <property type="match status" value="1"/>
</dbReference>
<gene>
    <name evidence="3" type="primary">LOC104761451</name>
</gene>
<keyword evidence="1" id="KW-1133">Transmembrane helix</keyword>
<dbReference type="Proteomes" id="UP000694864">
    <property type="component" value="Chromosome 18"/>
</dbReference>
<feature type="transmembrane region" description="Helical" evidence="1">
    <location>
        <begin position="83"/>
        <end position="103"/>
    </location>
</feature>